<comment type="caution">
    <text evidence="1">The sequence shown here is derived from an EMBL/GenBank/DDBJ whole genome shotgun (WGS) entry which is preliminary data.</text>
</comment>
<evidence type="ECO:0000313" key="2">
    <source>
        <dbReference type="Proteomes" id="UP001606099"/>
    </source>
</evidence>
<dbReference type="EMBL" id="JBIGHZ010000002">
    <property type="protein sequence ID" value="MFG6447568.1"/>
    <property type="molecule type" value="Genomic_DNA"/>
</dbReference>
<proteinExistence type="predicted"/>
<name>A0ABW7FTE7_9BURK</name>
<reference evidence="1 2" key="1">
    <citation type="submission" date="2024-08" db="EMBL/GenBank/DDBJ databases">
        <authorList>
            <person name="Lu H."/>
        </authorList>
    </citation>
    <scope>NUCLEOTIDE SEQUENCE [LARGE SCALE GENOMIC DNA]</scope>
    <source>
        <strain evidence="1 2">BYS180W</strain>
    </source>
</reference>
<protein>
    <submittedName>
        <fullName evidence="1">Uncharacterized protein</fullName>
    </submittedName>
</protein>
<keyword evidence="2" id="KW-1185">Reference proteome</keyword>
<organism evidence="1 2">
    <name type="scientific">Roseateles rivi</name>
    <dbReference type="NCBI Taxonomy" id="3299028"/>
    <lineage>
        <taxon>Bacteria</taxon>
        <taxon>Pseudomonadati</taxon>
        <taxon>Pseudomonadota</taxon>
        <taxon>Betaproteobacteria</taxon>
        <taxon>Burkholderiales</taxon>
        <taxon>Sphaerotilaceae</taxon>
        <taxon>Roseateles</taxon>
    </lineage>
</organism>
<dbReference type="Proteomes" id="UP001606099">
    <property type="component" value="Unassembled WGS sequence"/>
</dbReference>
<accession>A0ABW7FTE7</accession>
<dbReference type="RefSeq" id="WP_394459016.1">
    <property type="nucleotide sequence ID" value="NZ_JBIGHZ010000002.1"/>
</dbReference>
<sequence length="172" mass="18419">MSHSPLTPDTAALEQALQDLGQQRYGQLDDAQARLEAAEAAADVEYLRLHRQCLQTRLDAALAAAESLSWMAPGARAAPAQALQRIRTLCELFPDLFSAMQAVAATHSGVPREMLSRAIQQFRPDAAAYSAEDLAGLLVAITNGGSQAFEAIMRTRKNAERKVGGGFPWGAA</sequence>
<evidence type="ECO:0000313" key="1">
    <source>
        <dbReference type="EMBL" id="MFG6447568.1"/>
    </source>
</evidence>
<gene>
    <name evidence="1" type="ORF">ACG0Z6_04850</name>
</gene>